<evidence type="ECO:0000313" key="2">
    <source>
        <dbReference type="EMBL" id="AOZ95663.1"/>
    </source>
</evidence>
<keyword evidence="1" id="KW-0732">Signal</keyword>
<protein>
    <recommendedName>
        <fullName evidence="4">Lipoprotein</fullName>
    </recommendedName>
</protein>
<reference evidence="3" key="1">
    <citation type="submission" date="2016-10" db="EMBL/GenBank/DDBJ databases">
        <title>The complete genome sequence of the rumen bacterium Butyrivibrio hungatei MB2003.</title>
        <authorList>
            <person name="Palevich N."/>
            <person name="Kelly W.J."/>
            <person name="Leahy S.C."/>
            <person name="Altermann E."/>
            <person name="Rakonjac J."/>
            <person name="Attwood G.T."/>
        </authorList>
    </citation>
    <scope>NUCLEOTIDE SEQUENCE [LARGE SCALE GENOMIC DNA]</scope>
    <source>
        <strain evidence="3">MB2003</strain>
    </source>
</reference>
<dbReference type="RefSeq" id="WP_071175418.1">
    <property type="nucleotide sequence ID" value="NZ_CP017831.1"/>
</dbReference>
<sequence length="400" mass="46054">MKKRNVLVCLTALAVSTFLGGCGGPEGPVPSKGDVAKYVKENISEKCEYVSRETVSESPKEIAYTYKSKERDLEFKVYAYRHNVGMYEMKIYKGKIRTDYDYVVRTSYDSRIQPLFEEFISDGDVKIASSDQVDKLAEAFVKANEIYREELQYNEKSFLEEHPYDNIRVVCDTAPGSTYKTYGLGYFAINGVEYDEEYYKNALDNGIAQAIKDGKISGEQYQGYEDAIEDIHVSQLDHIYLNDEEMLYDNNQNDYGTVGVMTEKYAYSEYNYDENSYMMFVDYGLVAEGIGSPAFVIREYTDRLGGSFEILTKDQTTKDQDLECTWIIGDHKYVMTCHYNEMNVTDLKVTRDGEDLGIGKNYKPENDFRVTLITLEDFCKMLDLNYRIDEESGSLYLYSN</sequence>
<accession>A0A1D9NZH2</accession>
<feature type="chain" id="PRO_5039075506" description="Lipoprotein" evidence="1">
    <location>
        <begin position="22"/>
        <end position="400"/>
    </location>
</feature>
<gene>
    <name evidence="2" type="ORF">bhn_I0629</name>
</gene>
<proteinExistence type="predicted"/>
<dbReference type="KEGG" id="bhu:bhn_I0629"/>
<evidence type="ECO:0008006" key="4">
    <source>
        <dbReference type="Google" id="ProtNLM"/>
    </source>
</evidence>
<dbReference type="PROSITE" id="PS51257">
    <property type="entry name" value="PROKAR_LIPOPROTEIN"/>
    <property type="match status" value="1"/>
</dbReference>
<dbReference type="Proteomes" id="UP000179284">
    <property type="component" value="Chromosome I"/>
</dbReference>
<dbReference type="EMBL" id="CP017831">
    <property type="protein sequence ID" value="AOZ95663.1"/>
    <property type="molecule type" value="Genomic_DNA"/>
</dbReference>
<dbReference type="AlphaFoldDB" id="A0A1D9NZH2"/>
<organism evidence="2 3">
    <name type="scientific">Butyrivibrio hungatei</name>
    <dbReference type="NCBI Taxonomy" id="185008"/>
    <lineage>
        <taxon>Bacteria</taxon>
        <taxon>Bacillati</taxon>
        <taxon>Bacillota</taxon>
        <taxon>Clostridia</taxon>
        <taxon>Lachnospirales</taxon>
        <taxon>Lachnospiraceae</taxon>
        <taxon>Butyrivibrio</taxon>
    </lineage>
</organism>
<name>A0A1D9NZH2_9FIRM</name>
<feature type="signal peptide" evidence="1">
    <location>
        <begin position="1"/>
        <end position="21"/>
    </location>
</feature>
<evidence type="ECO:0000313" key="3">
    <source>
        <dbReference type="Proteomes" id="UP000179284"/>
    </source>
</evidence>
<dbReference type="OrthoDB" id="1980718at2"/>
<evidence type="ECO:0000256" key="1">
    <source>
        <dbReference type="SAM" id="SignalP"/>
    </source>
</evidence>
<keyword evidence="3" id="KW-1185">Reference proteome</keyword>